<dbReference type="InParanoid" id="M3Z8U4"/>
<feature type="compositionally biased region" description="Basic and acidic residues" evidence="1">
    <location>
        <begin position="131"/>
        <end position="162"/>
    </location>
</feature>
<evidence type="ECO:0000256" key="1">
    <source>
        <dbReference type="SAM" id="MobiDB-lite"/>
    </source>
</evidence>
<dbReference type="Ensembl" id="ENSMPUT00000020294.1">
    <property type="protein sequence ID" value="ENSMPUP00000020008.1"/>
    <property type="gene ID" value="ENSMPUG00000020142.1"/>
</dbReference>
<evidence type="ECO:0000313" key="2">
    <source>
        <dbReference type="Ensembl" id="ENSMPUP00000020008.1"/>
    </source>
</evidence>
<dbReference type="AlphaFoldDB" id="M3Z8U4"/>
<proteinExistence type="predicted"/>
<sequence length="337" mass="35746">AQRQLSHVLPPLLHQLPVHPVRVPQRPVGQRGAQVAAARGASAPVAPPAGLQQPVQLPQLADLLGRRVAGAVADEGHQLHGGAGVLQQFGVPPRRLGVRQQPGVGILVAGLGTEVVAERRNRGVLRLQEGAARERREQRHSQGSDRRHRDLDEALRPAEHGAARPAEGDVPAGTAISGSGGQGAGPDCASGWVWAPRIRCAARGDAGVRTGNAGARGDSCLRLRWHRRRTPGSFGDLRLKRSWRRLGLSRGRASLRRAPPGLTQPLPRSLKCPGAGLSPRVRGGPHWTLCNALSTCGAENVLSEPRCGRLRLLFTEQIPGLCPSLPPEVQTCSLVGV</sequence>
<organism evidence="2">
    <name type="scientific">Mustela putorius furo</name>
    <name type="common">European domestic ferret</name>
    <name type="synonym">Mustela furo</name>
    <dbReference type="NCBI Taxonomy" id="9669"/>
    <lineage>
        <taxon>Eukaryota</taxon>
        <taxon>Metazoa</taxon>
        <taxon>Chordata</taxon>
        <taxon>Craniata</taxon>
        <taxon>Vertebrata</taxon>
        <taxon>Euteleostomi</taxon>
        <taxon>Mammalia</taxon>
        <taxon>Eutheria</taxon>
        <taxon>Laurasiatheria</taxon>
        <taxon>Carnivora</taxon>
        <taxon>Caniformia</taxon>
        <taxon>Musteloidea</taxon>
        <taxon>Mustelidae</taxon>
        <taxon>Mustelinae</taxon>
        <taxon>Mustela</taxon>
    </lineage>
</organism>
<accession>M3Z8U4</accession>
<dbReference type="EMBL" id="AEYP01060257">
    <property type="status" value="NOT_ANNOTATED_CDS"/>
    <property type="molecule type" value="Genomic_DNA"/>
</dbReference>
<feature type="region of interest" description="Disordered" evidence="1">
    <location>
        <begin position="128"/>
        <end position="187"/>
    </location>
</feature>
<name>M3Z8U4_MUSPF</name>
<reference evidence="2" key="1">
    <citation type="submission" date="2024-06" db="UniProtKB">
        <authorList>
            <consortium name="Ensembl"/>
        </authorList>
    </citation>
    <scope>IDENTIFICATION</scope>
</reference>
<dbReference type="HOGENOM" id="CLU_825252_0_0_1"/>
<protein>
    <submittedName>
        <fullName evidence="2">Uncharacterized protein</fullName>
    </submittedName>
</protein>